<feature type="region of interest" description="Disordered" evidence="1">
    <location>
        <begin position="116"/>
        <end position="141"/>
    </location>
</feature>
<dbReference type="Proteomes" id="UP000299102">
    <property type="component" value="Unassembled WGS sequence"/>
</dbReference>
<dbReference type="EMBL" id="BGZK01001501">
    <property type="protein sequence ID" value="GBP81231.1"/>
    <property type="molecule type" value="Genomic_DNA"/>
</dbReference>
<keyword evidence="3" id="KW-1185">Reference proteome</keyword>
<evidence type="ECO:0000313" key="2">
    <source>
        <dbReference type="EMBL" id="GBP81231.1"/>
    </source>
</evidence>
<reference evidence="2 3" key="1">
    <citation type="journal article" date="2019" name="Commun. Biol.">
        <title>The bagworm genome reveals a unique fibroin gene that provides high tensile strength.</title>
        <authorList>
            <person name="Kono N."/>
            <person name="Nakamura H."/>
            <person name="Ohtoshi R."/>
            <person name="Tomita M."/>
            <person name="Numata K."/>
            <person name="Arakawa K."/>
        </authorList>
    </citation>
    <scope>NUCLEOTIDE SEQUENCE [LARGE SCALE GENOMIC DNA]</scope>
</reference>
<sequence>MNAQRQTGLPPVPRVIVSRLSGSGAEREGIIRSRHNGCCIRMYLHLQLATGTSQHALCRCCIVNEPLNFCDFERRPQSARRGKPRWGAADERYHQRDETVGDRWLTRPLSVSVSRTRSSLSREPLRSPRPVSLAGHRHYTV</sequence>
<gene>
    <name evidence="2" type="ORF">EVAR_55727_1</name>
</gene>
<organism evidence="2 3">
    <name type="scientific">Eumeta variegata</name>
    <name type="common">Bagworm moth</name>
    <name type="synonym">Eumeta japonica</name>
    <dbReference type="NCBI Taxonomy" id="151549"/>
    <lineage>
        <taxon>Eukaryota</taxon>
        <taxon>Metazoa</taxon>
        <taxon>Ecdysozoa</taxon>
        <taxon>Arthropoda</taxon>
        <taxon>Hexapoda</taxon>
        <taxon>Insecta</taxon>
        <taxon>Pterygota</taxon>
        <taxon>Neoptera</taxon>
        <taxon>Endopterygota</taxon>
        <taxon>Lepidoptera</taxon>
        <taxon>Glossata</taxon>
        <taxon>Ditrysia</taxon>
        <taxon>Tineoidea</taxon>
        <taxon>Psychidae</taxon>
        <taxon>Oiketicinae</taxon>
        <taxon>Eumeta</taxon>
    </lineage>
</organism>
<protein>
    <submittedName>
        <fullName evidence="2">Uncharacterized protein</fullName>
    </submittedName>
</protein>
<name>A0A4C1YXM0_EUMVA</name>
<comment type="caution">
    <text evidence="2">The sequence shown here is derived from an EMBL/GenBank/DDBJ whole genome shotgun (WGS) entry which is preliminary data.</text>
</comment>
<proteinExistence type="predicted"/>
<dbReference type="AlphaFoldDB" id="A0A4C1YXM0"/>
<evidence type="ECO:0000256" key="1">
    <source>
        <dbReference type="SAM" id="MobiDB-lite"/>
    </source>
</evidence>
<accession>A0A4C1YXM0</accession>
<feature type="compositionally biased region" description="Low complexity" evidence="1">
    <location>
        <begin position="116"/>
        <end position="133"/>
    </location>
</feature>
<evidence type="ECO:0000313" key="3">
    <source>
        <dbReference type="Proteomes" id="UP000299102"/>
    </source>
</evidence>